<dbReference type="PATRIC" id="fig|389348.3.peg.1356"/>
<dbReference type="SMART" id="SM01232">
    <property type="entry name" value="H2TH"/>
    <property type="match status" value="1"/>
</dbReference>
<dbReference type="Pfam" id="PF01149">
    <property type="entry name" value="Fapy_DNA_glyco"/>
    <property type="match status" value="1"/>
</dbReference>
<evidence type="ECO:0000256" key="14">
    <source>
        <dbReference type="ARBA" id="ARBA00023204"/>
    </source>
</evidence>
<dbReference type="PROSITE" id="PS01242">
    <property type="entry name" value="ZF_FPG_1"/>
    <property type="match status" value="1"/>
</dbReference>
<dbReference type="PANTHER" id="PTHR22993:SF9">
    <property type="entry name" value="FORMAMIDOPYRIMIDINE-DNA GLYCOSYLASE"/>
    <property type="match status" value="1"/>
</dbReference>
<dbReference type="PROSITE" id="PS51066">
    <property type="entry name" value="ZF_FPG_2"/>
    <property type="match status" value="1"/>
</dbReference>
<dbReference type="InterPro" id="IPR035937">
    <property type="entry name" value="FPG_N"/>
</dbReference>
<evidence type="ECO:0000256" key="18">
    <source>
        <dbReference type="ARBA" id="ARBA00030638"/>
    </source>
</evidence>
<dbReference type="EC" id="4.2.99.18" evidence="6"/>
<dbReference type="EMBL" id="LN879502">
    <property type="protein sequence ID" value="CUI16839.1"/>
    <property type="molecule type" value="Genomic_DNA"/>
</dbReference>
<dbReference type="RefSeq" id="WP_059060950.1">
    <property type="nucleotide sequence ID" value="NZ_LN879502.1"/>
</dbReference>
<evidence type="ECO:0000256" key="13">
    <source>
        <dbReference type="ARBA" id="ARBA00023125"/>
    </source>
</evidence>
<accession>A0A0U5JCI9</accession>
<dbReference type="SUPFAM" id="SSF46946">
    <property type="entry name" value="S13-like H2TH domain"/>
    <property type="match status" value="1"/>
</dbReference>
<keyword evidence="9" id="KW-0227">DNA damage</keyword>
<protein>
    <recommendedName>
        <fullName evidence="7">Formamidopyrimidine-DNA glycosylase</fullName>
        <ecNumber evidence="5">3.2.2.23</ecNumber>
        <ecNumber evidence="6">4.2.99.18</ecNumber>
    </recommendedName>
    <alternativeName>
        <fullName evidence="18">DNA-(apurinic or apyrimidinic site) lyase MutM</fullName>
    </alternativeName>
</protein>
<dbReference type="PROSITE" id="PS51068">
    <property type="entry name" value="FPG_CAT"/>
    <property type="match status" value="1"/>
</dbReference>
<gene>
    <name evidence="23" type="primary">fpg</name>
    <name evidence="23" type="ORF">PNK_1222</name>
</gene>
<dbReference type="InterPro" id="IPR010979">
    <property type="entry name" value="Ribosomal_uS13-like_H2TH"/>
</dbReference>
<dbReference type="InterPro" id="IPR012319">
    <property type="entry name" value="FPG_cat"/>
</dbReference>
<dbReference type="NCBIfam" id="TIGR00577">
    <property type="entry name" value="fpg"/>
    <property type="match status" value="1"/>
</dbReference>
<keyword evidence="16" id="KW-0511">Multifunctional enzyme</keyword>
<dbReference type="GO" id="GO:0034039">
    <property type="term" value="F:8-oxo-7,8-dihydroguanine DNA N-glycosylase activity"/>
    <property type="evidence" value="ECO:0007669"/>
    <property type="project" value="TreeGrafter"/>
</dbReference>
<keyword evidence="17 23" id="KW-0326">Glycosidase</keyword>
<evidence type="ECO:0000256" key="10">
    <source>
        <dbReference type="ARBA" id="ARBA00022771"/>
    </source>
</evidence>
<dbReference type="Pfam" id="PF06831">
    <property type="entry name" value="H2TH"/>
    <property type="match status" value="1"/>
</dbReference>
<dbReference type="NCBIfam" id="NF002211">
    <property type="entry name" value="PRK01103.1"/>
    <property type="match status" value="1"/>
</dbReference>
<keyword evidence="12" id="KW-0862">Zinc</keyword>
<dbReference type="InParanoid" id="A0A0U5JCI9"/>
<sequence>MPELPEVHTILQDLKQAGLIGQKIEQVKVFWNKIVHTPSIEAFYKQLPNQTITAIERRGKYIVFHLTNHLFLIVHLRMTGKLLLGLKEAQHSPYIRLQLNLSHDKQLLYHDTRKFGRWYLVKDIEEILGRIGPEPLHSSFSLKNFSTLLKSRKRALKPLLLDQTFLAGLGNIYVDEALWEACLHPLQPANQLSQKEVVRLYHSIRLVLQKGIDAQGTTLGSGRTNYYRLDGSRGHHQNQLNVFRRTGQPCPRCGHTIERGVVAQRSTHICPNCQQQKINVFKQLL</sequence>
<dbReference type="CDD" id="cd08966">
    <property type="entry name" value="EcFpg-like_N"/>
    <property type="match status" value="1"/>
</dbReference>
<dbReference type="SMART" id="SM00898">
    <property type="entry name" value="Fapy_DNA_glyco"/>
    <property type="match status" value="1"/>
</dbReference>
<comment type="subunit">
    <text evidence="4">Monomer.</text>
</comment>
<reference evidence="24" key="1">
    <citation type="submission" date="2015-09" db="EMBL/GenBank/DDBJ databases">
        <authorList>
            <person name="Bertelli C."/>
        </authorList>
    </citation>
    <scope>NUCLEOTIDE SEQUENCE [LARGE SCALE GENOMIC DNA]</scope>
    <source>
        <strain evidence="24">KNic</strain>
    </source>
</reference>
<evidence type="ECO:0000256" key="2">
    <source>
        <dbReference type="ARBA" id="ARBA00001947"/>
    </source>
</evidence>
<evidence type="ECO:0000256" key="16">
    <source>
        <dbReference type="ARBA" id="ARBA00023268"/>
    </source>
</evidence>
<feature type="domain" description="Formamidopyrimidine-DNA glycosylase catalytic" evidence="22">
    <location>
        <begin position="2"/>
        <end position="116"/>
    </location>
</feature>
<evidence type="ECO:0000256" key="8">
    <source>
        <dbReference type="ARBA" id="ARBA00022723"/>
    </source>
</evidence>
<evidence type="ECO:0000256" key="15">
    <source>
        <dbReference type="ARBA" id="ARBA00023239"/>
    </source>
</evidence>
<evidence type="ECO:0000256" key="4">
    <source>
        <dbReference type="ARBA" id="ARBA00011245"/>
    </source>
</evidence>
<dbReference type="FunFam" id="1.10.8.50:FF:000003">
    <property type="entry name" value="Formamidopyrimidine-DNA glycosylase"/>
    <property type="match status" value="1"/>
</dbReference>
<dbReference type="InterPro" id="IPR015886">
    <property type="entry name" value="H2TH_FPG"/>
</dbReference>
<comment type="catalytic activity">
    <reaction evidence="19">
        <text>2'-deoxyribonucleotide-(2'-deoxyribose 5'-phosphate)-2'-deoxyribonucleotide-DNA = a 3'-end 2'-deoxyribonucleotide-(2,3-dehydro-2,3-deoxyribose 5'-phosphate)-DNA + a 5'-end 5'-phospho-2'-deoxyribonucleoside-DNA + H(+)</text>
        <dbReference type="Rhea" id="RHEA:66592"/>
        <dbReference type="Rhea" id="RHEA-COMP:13180"/>
        <dbReference type="Rhea" id="RHEA-COMP:16897"/>
        <dbReference type="Rhea" id="RHEA-COMP:17067"/>
        <dbReference type="ChEBI" id="CHEBI:15378"/>
        <dbReference type="ChEBI" id="CHEBI:136412"/>
        <dbReference type="ChEBI" id="CHEBI:157695"/>
        <dbReference type="ChEBI" id="CHEBI:167181"/>
        <dbReference type="EC" id="4.2.99.18"/>
    </reaction>
</comment>
<evidence type="ECO:0000256" key="6">
    <source>
        <dbReference type="ARBA" id="ARBA00012720"/>
    </source>
</evidence>
<keyword evidence="11 23" id="KW-0378">Hydrolase</keyword>
<dbReference type="EC" id="3.2.2.23" evidence="5"/>
<dbReference type="GO" id="GO:0003684">
    <property type="term" value="F:damaged DNA binding"/>
    <property type="evidence" value="ECO:0007669"/>
    <property type="project" value="InterPro"/>
</dbReference>
<dbReference type="Proteomes" id="UP000069902">
    <property type="component" value="Chromosome cPNK"/>
</dbReference>
<dbReference type="GO" id="GO:0008270">
    <property type="term" value="F:zinc ion binding"/>
    <property type="evidence" value="ECO:0007669"/>
    <property type="project" value="UniProtKB-KW"/>
</dbReference>
<dbReference type="AlphaFoldDB" id="A0A0U5JCI9"/>
<keyword evidence="8" id="KW-0479">Metal-binding</keyword>
<feature type="domain" description="FPG-type" evidence="21">
    <location>
        <begin position="241"/>
        <end position="275"/>
    </location>
</feature>
<evidence type="ECO:0000313" key="24">
    <source>
        <dbReference type="Proteomes" id="UP000069902"/>
    </source>
</evidence>
<keyword evidence="10 20" id="KW-0863">Zinc-finger</keyword>
<comment type="cofactor">
    <cofactor evidence="2">
        <name>Zn(2+)</name>
        <dbReference type="ChEBI" id="CHEBI:29105"/>
    </cofactor>
</comment>
<dbReference type="InterPro" id="IPR000214">
    <property type="entry name" value="Znf_DNA_glyclase/AP_lyase"/>
</dbReference>
<keyword evidence="13" id="KW-0238">DNA-binding</keyword>
<keyword evidence="15" id="KW-0456">Lyase</keyword>
<dbReference type="Pfam" id="PF06827">
    <property type="entry name" value="zf-FPG_IleRS"/>
    <property type="match status" value="1"/>
</dbReference>
<evidence type="ECO:0000256" key="20">
    <source>
        <dbReference type="PROSITE-ProRule" id="PRU00391"/>
    </source>
</evidence>
<name>A0A0U5JCI9_9BACT</name>
<dbReference type="SUPFAM" id="SSF57716">
    <property type="entry name" value="Glucocorticoid receptor-like (DNA-binding domain)"/>
    <property type="match status" value="1"/>
</dbReference>
<dbReference type="KEGG" id="pnl:PNK_1222"/>
<keyword evidence="24" id="KW-1185">Reference proteome</keyword>
<dbReference type="PANTHER" id="PTHR22993">
    <property type="entry name" value="FORMAMIDOPYRIMIDINE-DNA GLYCOSYLASE"/>
    <property type="match status" value="1"/>
</dbReference>
<dbReference type="SUPFAM" id="SSF81624">
    <property type="entry name" value="N-terminal domain of MutM-like DNA repair proteins"/>
    <property type="match status" value="1"/>
</dbReference>
<proteinExistence type="inferred from homology"/>
<evidence type="ECO:0000313" key="23">
    <source>
        <dbReference type="EMBL" id="CUI16839.1"/>
    </source>
</evidence>
<evidence type="ECO:0000256" key="3">
    <source>
        <dbReference type="ARBA" id="ARBA00009409"/>
    </source>
</evidence>
<evidence type="ECO:0000256" key="11">
    <source>
        <dbReference type="ARBA" id="ARBA00022801"/>
    </source>
</evidence>
<dbReference type="Gene3D" id="1.10.8.50">
    <property type="match status" value="1"/>
</dbReference>
<organism evidence="23 24">
    <name type="scientific">Candidatus Protochlamydia naegleriophila</name>
    <dbReference type="NCBI Taxonomy" id="389348"/>
    <lineage>
        <taxon>Bacteria</taxon>
        <taxon>Pseudomonadati</taxon>
        <taxon>Chlamydiota</taxon>
        <taxon>Chlamydiia</taxon>
        <taxon>Parachlamydiales</taxon>
        <taxon>Parachlamydiaceae</taxon>
        <taxon>Candidatus Protochlamydia</taxon>
    </lineage>
</organism>
<dbReference type="GO" id="GO:0140078">
    <property type="term" value="F:class I DNA-(apurinic or apyrimidinic site) endonuclease activity"/>
    <property type="evidence" value="ECO:0007669"/>
    <property type="project" value="UniProtKB-EC"/>
</dbReference>
<dbReference type="FunCoup" id="A0A0U5JCI9">
    <property type="interactions" value="353"/>
</dbReference>
<evidence type="ECO:0000256" key="12">
    <source>
        <dbReference type="ARBA" id="ARBA00022833"/>
    </source>
</evidence>
<evidence type="ECO:0000256" key="17">
    <source>
        <dbReference type="ARBA" id="ARBA00023295"/>
    </source>
</evidence>
<dbReference type="GO" id="GO:0006284">
    <property type="term" value="P:base-excision repair"/>
    <property type="evidence" value="ECO:0007669"/>
    <property type="project" value="InterPro"/>
</dbReference>
<evidence type="ECO:0000256" key="1">
    <source>
        <dbReference type="ARBA" id="ARBA00001668"/>
    </source>
</evidence>
<keyword evidence="14" id="KW-0234">DNA repair</keyword>
<comment type="similarity">
    <text evidence="3">Belongs to the FPG family.</text>
</comment>
<comment type="catalytic activity">
    <reaction evidence="1">
        <text>Hydrolysis of DNA containing ring-opened 7-methylguanine residues, releasing 2,6-diamino-4-hydroxy-5-(N-methyl)formamidopyrimidine.</text>
        <dbReference type="EC" id="3.2.2.23"/>
    </reaction>
</comment>
<evidence type="ECO:0000259" key="22">
    <source>
        <dbReference type="PROSITE" id="PS51068"/>
    </source>
</evidence>
<evidence type="ECO:0000256" key="5">
    <source>
        <dbReference type="ARBA" id="ARBA00012024"/>
    </source>
</evidence>
<dbReference type="InterPro" id="IPR015887">
    <property type="entry name" value="DNA_glyclase_Znf_dom_DNA_BS"/>
</dbReference>
<evidence type="ECO:0000256" key="7">
    <source>
        <dbReference type="ARBA" id="ARBA00016240"/>
    </source>
</evidence>
<dbReference type="InterPro" id="IPR010663">
    <property type="entry name" value="Znf_FPG/IleRS"/>
</dbReference>
<dbReference type="InterPro" id="IPR020629">
    <property type="entry name" value="FPG_Glyclase"/>
</dbReference>
<dbReference type="Gene3D" id="3.20.190.10">
    <property type="entry name" value="MutM-like, N-terminal"/>
    <property type="match status" value="1"/>
</dbReference>
<dbReference type="STRING" id="389348.PNK_1222"/>
<evidence type="ECO:0000259" key="21">
    <source>
        <dbReference type="PROSITE" id="PS51066"/>
    </source>
</evidence>
<evidence type="ECO:0000256" key="9">
    <source>
        <dbReference type="ARBA" id="ARBA00022763"/>
    </source>
</evidence>
<evidence type="ECO:0000256" key="19">
    <source>
        <dbReference type="ARBA" id="ARBA00044632"/>
    </source>
</evidence>